<feature type="transmembrane region" description="Helical" evidence="9">
    <location>
        <begin position="303"/>
        <end position="321"/>
    </location>
</feature>
<dbReference type="InterPro" id="IPR050429">
    <property type="entry name" value="PTS_Glucose_EIICBA"/>
</dbReference>
<keyword evidence="8 9" id="KW-0472">Membrane</keyword>
<evidence type="ECO:0000259" key="10">
    <source>
        <dbReference type="PROSITE" id="PS51103"/>
    </source>
</evidence>
<dbReference type="Proteomes" id="UP000675781">
    <property type="component" value="Unassembled WGS sequence"/>
</dbReference>
<feature type="domain" description="PTS EIIC type-1" evidence="10">
    <location>
        <begin position="24"/>
        <end position="442"/>
    </location>
</feature>
<dbReference type="GO" id="GO:0008982">
    <property type="term" value="F:protein-N(PI)-phosphohistidine-sugar phosphotransferase activity"/>
    <property type="evidence" value="ECO:0007669"/>
    <property type="project" value="InterPro"/>
</dbReference>
<feature type="transmembrane region" description="Helical" evidence="9">
    <location>
        <begin position="128"/>
        <end position="148"/>
    </location>
</feature>
<evidence type="ECO:0000256" key="5">
    <source>
        <dbReference type="ARBA" id="ARBA00022683"/>
    </source>
</evidence>
<evidence type="ECO:0000256" key="9">
    <source>
        <dbReference type="SAM" id="Phobius"/>
    </source>
</evidence>
<protein>
    <submittedName>
        <fullName evidence="11">PTS transporter subunit EIIC</fullName>
    </submittedName>
</protein>
<dbReference type="PANTHER" id="PTHR30009:SF4">
    <property type="entry name" value="PTS SYSTEM N-ACETYLGLUCOSAMINE-SPECIFIC EIICBA COMPONENT"/>
    <property type="match status" value="1"/>
</dbReference>
<feature type="transmembrane region" description="Helical" evidence="9">
    <location>
        <begin position="356"/>
        <end position="380"/>
    </location>
</feature>
<evidence type="ECO:0000313" key="11">
    <source>
        <dbReference type="EMBL" id="MBR7836569.1"/>
    </source>
</evidence>
<feature type="transmembrane region" description="Helical" evidence="9">
    <location>
        <begin position="168"/>
        <end position="185"/>
    </location>
</feature>
<gene>
    <name evidence="11" type="ORF">KDL01_25040</name>
</gene>
<feature type="transmembrane region" description="Helical" evidence="9">
    <location>
        <begin position="98"/>
        <end position="116"/>
    </location>
</feature>
<evidence type="ECO:0000313" key="12">
    <source>
        <dbReference type="Proteomes" id="UP000675781"/>
    </source>
</evidence>
<evidence type="ECO:0000256" key="2">
    <source>
        <dbReference type="ARBA" id="ARBA00022448"/>
    </source>
</evidence>
<feature type="transmembrane region" description="Helical" evidence="9">
    <location>
        <begin position="205"/>
        <end position="225"/>
    </location>
</feature>
<keyword evidence="12" id="KW-1185">Reference proteome</keyword>
<reference evidence="11" key="1">
    <citation type="submission" date="2021-04" db="EMBL/GenBank/DDBJ databases">
        <title>Genome based classification of Actinospica acidithermotolerans sp. nov., an actinobacterium isolated from an Indonesian hot spring.</title>
        <authorList>
            <person name="Kusuma A.B."/>
            <person name="Putra K.E."/>
            <person name="Nafisah S."/>
            <person name="Loh J."/>
            <person name="Nouioui I."/>
            <person name="Goodfellow M."/>
        </authorList>
    </citation>
    <scope>NUCLEOTIDE SEQUENCE</scope>
    <source>
        <strain evidence="11">CSCA 57</strain>
    </source>
</reference>
<keyword evidence="7 9" id="KW-1133">Transmembrane helix</keyword>
<evidence type="ECO:0000256" key="3">
    <source>
        <dbReference type="ARBA" id="ARBA00022475"/>
    </source>
</evidence>
<keyword evidence="2" id="KW-0813">Transport</keyword>
<dbReference type="PANTHER" id="PTHR30009">
    <property type="entry name" value="CYTOCHROME C-TYPE SYNTHESIS PROTEIN AND PTS TRANSMEMBRANE COMPONENT"/>
    <property type="match status" value="1"/>
</dbReference>
<dbReference type="GO" id="GO:0090563">
    <property type="term" value="F:protein-phosphocysteine-sugar phosphotransferase activity"/>
    <property type="evidence" value="ECO:0007669"/>
    <property type="project" value="TreeGrafter"/>
</dbReference>
<sequence>MTATTADALPPAADGLPPATPTSNRVLAVLQRVGRSLMLPIAVMPAAGLLTRLGSPDIMGERDTGTLGASEHGLYLASLTGWHWLIYVQQVFSAAGNGIFNFIPLLFAIGVAVGFARRADGTTALAAAVGYLVFNEVSTTMFAMPINASFARSWYTRGVVDDTIANNPTYAFGGITIGILTALLFQRYYRIKLPAYLAFFGGRRFVPIVTAFAAVFVGVLFGLLWKFPASWIYSAGTWLAKNGTMGAGLFGVINRALLPFGLHHVANNVVWFSPVGASCEQNGTPYNGDLTCFFHGDASAGTYMTGFFPIMMFALPAAAFAMVRCAHPDKRKLVGGIMLSAALCSFLTGVTEPIEFAFLFVAPALFAVHALLTGCSMALCHALGIHDGFSFSAGLFDYIFNFDIATRPLLLIPIGLAFAVVYYFLFTFAIKKFNLPTPGREPDETPAG</sequence>
<dbReference type="Pfam" id="PF02378">
    <property type="entry name" value="PTS_EIIC"/>
    <property type="match status" value="1"/>
</dbReference>
<dbReference type="InterPro" id="IPR003352">
    <property type="entry name" value="PTS_EIIC"/>
</dbReference>
<keyword evidence="4" id="KW-0762">Sugar transport</keyword>
<feature type="transmembrane region" description="Helical" evidence="9">
    <location>
        <begin position="333"/>
        <end position="350"/>
    </location>
</feature>
<dbReference type="RefSeq" id="WP_212531045.1">
    <property type="nucleotide sequence ID" value="NZ_JAGSOG010000149.1"/>
</dbReference>
<evidence type="ECO:0000256" key="7">
    <source>
        <dbReference type="ARBA" id="ARBA00022989"/>
    </source>
</evidence>
<proteinExistence type="predicted"/>
<dbReference type="GO" id="GO:0005886">
    <property type="term" value="C:plasma membrane"/>
    <property type="evidence" value="ECO:0007669"/>
    <property type="project" value="UniProtKB-SubCell"/>
</dbReference>
<evidence type="ECO:0000256" key="8">
    <source>
        <dbReference type="ARBA" id="ARBA00023136"/>
    </source>
</evidence>
<comment type="caution">
    <text evidence="11">The sequence shown here is derived from an EMBL/GenBank/DDBJ whole genome shotgun (WGS) entry which is preliminary data.</text>
</comment>
<organism evidence="11 12">
    <name type="scientific">Actinospica durhamensis</name>
    <dbReference type="NCBI Taxonomy" id="1508375"/>
    <lineage>
        <taxon>Bacteria</taxon>
        <taxon>Bacillati</taxon>
        <taxon>Actinomycetota</taxon>
        <taxon>Actinomycetes</taxon>
        <taxon>Catenulisporales</taxon>
        <taxon>Actinospicaceae</taxon>
        <taxon>Actinospica</taxon>
    </lineage>
</organism>
<name>A0A941EYV5_9ACTN</name>
<evidence type="ECO:0000256" key="6">
    <source>
        <dbReference type="ARBA" id="ARBA00022692"/>
    </source>
</evidence>
<dbReference type="AlphaFoldDB" id="A0A941EYV5"/>
<evidence type="ECO:0000256" key="4">
    <source>
        <dbReference type="ARBA" id="ARBA00022597"/>
    </source>
</evidence>
<dbReference type="InterPro" id="IPR013013">
    <property type="entry name" value="PTS_EIIC_1"/>
</dbReference>
<evidence type="ECO:0000256" key="1">
    <source>
        <dbReference type="ARBA" id="ARBA00004651"/>
    </source>
</evidence>
<comment type="subcellular location">
    <subcellularLocation>
        <location evidence="1">Cell membrane</location>
        <topology evidence="1">Multi-pass membrane protein</topology>
    </subcellularLocation>
</comment>
<dbReference type="EMBL" id="JAGSOG010000149">
    <property type="protein sequence ID" value="MBR7836569.1"/>
    <property type="molecule type" value="Genomic_DNA"/>
</dbReference>
<dbReference type="PROSITE" id="PS51103">
    <property type="entry name" value="PTS_EIIC_TYPE_1"/>
    <property type="match status" value="1"/>
</dbReference>
<keyword evidence="6 9" id="KW-0812">Transmembrane</keyword>
<dbReference type="GO" id="GO:0015764">
    <property type="term" value="P:N-acetylglucosamine transport"/>
    <property type="evidence" value="ECO:0007669"/>
    <property type="project" value="TreeGrafter"/>
</dbReference>
<dbReference type="GO" id="GO:0009401">
    <property type="term" value="P:phosphoenolpyruvate-dependent sugar phosphotransferase system"/>
    <property type="evidence" value="ECO:0007669"/>
    <property type="project" value="UniProtKB-KW"/>
</dbReference>
<accession>A0A941EYV5</accession>
<keyword evidence="3" id="KW-1003">Cell membrane</keyword>
<feature type="transmembrane region" description="Helical" evidence="9">
    <location>
        <begin position="409"/>
        <end position="430"/>
    </location>
</feature>
<keyword evidence="5" id="KW-0598">Phosphotransferase system</keyword>